<dbReference type="PANTHER" id="PTHR47707">
    <property type="entry name" value="8-OXO-DGTP DIPHOSPHATASE"/>
    <property type="match status" value="1"/>
</dbReference>
<dbReference type="Gene3D" id="3.30.980.10">
    <property type="entry name" value="Threonyl-trna Synthetase, Chain A, domain 2"/>
    <property type="match status" value="1"/>
</dbReference>
<dbReference type="Gene3D" id="3.90.79.10">
    <property type="entry name" value="Nucleoside Triphosphate Pyrophosphohydrolase"/>
    <property type="match status" value="1"/>
</dbReference>
<accession>A0A6J7I4Z3</accession>
<dbReference type="SUPFAM" id="SSF55811">
    <property type="entry name" value="Nudix"/>
    <property type="match status" value="1"/>
</dbReference>
<comment type="catalytic activity">
    <reaction evidence="10">
        <text>8-oxo-dGTP + H2O = 8-oxo-dGMP + diphosphate + H(+)</text>
        <dbReference type="Rhea" id="RHEA:31575"/>
        <dbReference type="ChEBI" id="CHEBI:15377"/>
        <dbReference type="ChEBI" id="CHEBI:15378"/>
        <dbReference type="ChEBI" id="CHEBI:33019"/>
        <dbReference type="ChEBI" id="CHEBI:63224"/>
        <dbReference type="ChEBI" id="CHEBI:77896"/>
        <dbReference type="EC" id="3.6.1.55"/>
    </reaction>
</comment>
<dbReference type="EC" id="3.6.1.55" evidence="11"/>
<dbReference type="GO" id="GO:0046872">
    <property type="term" value="F:metal ion binding"/>
    <property type="evidence" value="ECO:0007669"/>
    <property type="project" value="UniProtKB-KW"/>
</dbReference>
<dbReference type="GO" id="GO:0008413">
    <property type="term" value="F:8-oxo-7,8-dihydroguanosine triphosphate pyrophosphatase activity"/>
    <property type="evidence" value="ECO:0007669"/>
    <property type="project" value="TreeGrafter"/>
</dbReference>
<sequence>MTEPTHIARGKRVVVAAAVEQHGHLLSARRTRPASLAGGWELPGGKVEPGEDPARALVRELREELAIDTVVVGQVAGPVDGDWPLSDDSVLRVMRVRIERGAPQPGVAHDQVRWLGPREVGEVAWLGPDLAPAAAAILRLDTWVDFPSGALEGHGVVTFVAPLPDGRAAVVLDRTPFHPIDHGWPDQPGDTGFLGGARVHDTLTGVLDDASRLVAGEAVPLRRGDPRGAWVVVHVVDPEHAPDPGARVALSVDAERRAAFSRGHSGCHLASLALNEATARFWAKPARRRDSRGFPMLDQMTISLSRIRPDGAFDTYRCGTSLRKAGFDAPAFLVERDVVAEEVNSLLAGWVARRSPSRIDSGGDPTLAARRQWWCDLPGGPAQIPCGGTHVSDLGQLGAVRVAYGITEQGFESTTSVG</sequence>
<keyword evidence="8" id="KW-0460">Magnesium</keyword>
<keyword evidence="9" id="KW-0234">DNA repair</keyword>
<dbReference type="GO" id="GO:0044716">
    <property type="term" value="F:8-oxo-GDP phosphatase activity"/>
    <property type="evidence" value="ECO:0007669"/>
    <property type="project" value="TreeGrafter"/>
</dbReference>
<evidence type="ECO:0000256" key="2">
    <source>
        <dbReference type="ARBA" id="ARBA00005582"/>
    </source>
</evidence>
<keyword evidence="3" id="KW-0515">Mutator protein</keyword>
<dbReference type="PROSITE" id="PS51462">
    <property type="entry name" value="NUDIX"/>
    <property type="match status" value="1"/>
</dbReference>
<protein>
    <recommendedName>
        <fullName evidence="11">8-oxo-dGTP diphosphatase</fullName>
        <ecNumber evidence="11">3.6.1.55</ecNumber>
    </recommendedName>
</protein>
<dbReference type="Gene3D" id="2.40.30.130">
    <property type="match status" value="1"/>
</dbReference>
<dbReference type="GO" id="GO:0006281">
    <property type="term" value="P:DNA repair"/>
    <property type="evidence" value="ECO:0007669"/>
    <property type="project" value="UniProtKB-KW"/>
</dbReference>
<evidence type="ECO:0000256" key="11">
    <source>
        <dbReference type="ARBA" id="ARBA00038905"/>
    </source>
</evidence>
<organism evidence="13">
    <name type="scientific">freshwater metagenome</name>
    <dbReference type="NCBI Taxonomy" id="449393"/>
    <lineage>
        <taxon>unclassified sequences</taxon>
        <taxon>metagenomes</taxon>
        <taxon>ecological metagenomes</taxon>
    </lineage>
</organism>
<evidence type="ECO:0000256" key="5">
    <source>
        <dbReference type="ARBA" id="ARBA00022723"/>
    </source>
</evidence>
<comment type="cofactor">
    <cofactor evidence="1">
        <name>Mg(2+)</name>
        <dbReference type="ChEBI" id="CHEBI:18420"/>
    </cofactor>
</comment>
<evidence type="ECO:0000256" key="3">
    <source>
        <dbReference type="ARBA" id="ARBA00022457"/>
    </source>
</evidence>
<dbReference type="SUPFAM" id="SSF55186">
    <property type="entry name" value="ThrRS/AlaRS common domain"/>
    <property type="match status" value="1"/>
</dbReference>
<evidence type="ECO:0000313" key="13">
    <source>
        <dbReference type="EMBL" id="CAB4925792.1"/>
    </source>
</evidence>
<comment type="similarity">
    <text evidence="2">Belongs to the Nudix hydrolase family.</text>
</comment>
<evidence type="ECO:0000256" key="6">
    <source>
        <dbReference type="ARBA" id="ARBA00022763"/>
    </source>
</evidence>
<dbReference type="InterPro" id="IPR015797">
    <property type="entry name" value="NUDIX_hydrolase-like_dom_sf"/>
</dbReference>
<dbReference type="GO" id="GO:0006260">
    <property type="term" value="P:DNA replication"/>
    <property type="evidence" value="ECO:0007669"/>
    <property type="project" value="UniProtKB-KW"/>
</dbReference>
<keyword evidence="4" id="KW-0235">DNA replication</keyword>
<dbReference type="PRINTS" id="PR00502">
    <property type="entry name" value="NUDIXFAMILY"/>
</dbReference>
<dbReference type="InterPro" id="IPR000086">
    <property type="entry name" value="NUDIX_hydrolase_dom"/>
</dbReference>
<evidence type="ECO:0000256" key="1">
    <source>
        <dbReference type="ARBA" id="ARBA00001946"/>
    </source>
</evidence>
<dbReference type="CDD" id="cd03425">
    <property type="entry name" value="NUDIX_MutT_NudA_like"/>
    <property type="match status" value="1"/>
</dbReference>
<keyword evidence="6" id="KW-0227">DNA damage</keyword>
<evidence type="ECO:0000259" key="12">
    <source>
        <dbReference type="PROSITE" id="PS51462"/>
    </source>
</evidence>
<dbReference type="GO" id="GO:0044715">
    <property type="term" value="F:8-oxo-dGDP phosphatase activity"/>
    <property type="evidence" value="ECO:0007669"/>
    <property type="project" value="TreeGrafter"/>
</dbReference>
<name>A0A6J7I4Z3_9ZZZZ</name>
<dbReference type="EMBL" id="CAFBND010000003">
    <property type="protein sequence ID" value="CAB4925792.1"/>
    <property type="molecule type" value="Genomic_DNA"/>
</dbReference>
<evidence type="ECO:0000256" key="8">
    <source>
        <dbReference type="ARBA" id="ARBA00022842"/>
    </source>
</evidence>
<dbReference type="GO" id="GO:0000166">
    <property type="term" value="F:nucleotide binding"/>
    <property type="evidence" value="ECO:0007669"/>
    <property type="project" value="InterPro"/>
</dbReference>
<dbReference type="InterPro" id="IPR018163">
    <property type="entry name" value="Thr/Ala-tRNA-synth_IIc_edit"/>
</dbReference>
<evidence type="ECO:0000256" key="9">
    <source>
        <dbReference type="ARBA" id="ARBA00023204"/>
    </source>
</evidence>
<dbReference type="GO" id="GO:0035539">
    <property type="term" value="F:8-oxo-7,8-dihydrodeoxyguanosine triphosphate pyrophosphatase activity"/>
    <property type="evidence" value="ECO:0007669"/>
    <property type="project" value="UniProtKB-EC"/>
</dbReference>
<feature type="domain" description="Nudix hydrolase" evidence="12">
    <location>
        <begin position="10"/>
        <end position="152"/>
    </location>
</feature>
<dbReference type="InterPro" id="IPR020476">
    <property type="entry name" value="Nudix_hydrolase"/>
</dbReference>
<dbReference type="InterPro" id="IPR047127">
    <property type="entry name" value="MutT-like"/>
</dbReference>
<keyword evidence="5" id="KW-0479">Metal-binding</keyword>
<reference evidence="13" key="1">
    <citation type="submission" date="2020-05" db="EMBL/GenBank/DDBJ databases">
        <authorList>
            <person name="Chiriac C."/>
            <person name="Salcher M."/>
            <person name="Ghai R."/>
            <person name="Kavagutti S V."/>
        </authorList>
    </citation>
    <scope>NUCLEOTIDE SEQUENCE</scope>
</reference>
<gene>
    <name evidence="13" type="ORF">UFOPK3752_00118</name>
</gene>
<evidence type="ECO:0000256" key="7">
    <source>
        <dbReference type="ARBA" id="ARBA00022801"/>
    </source>
</evidence>
<evidence type="ECO:0000256" key="10">
    <source>
        <dbReference type="ARBA" id="ARBA00035861"/>
    </source>
</evidence>
<keyword evidence="7" id="KW-0378">Hydrolase</keyword>
<evidence type="ECO:0000256" key="4">
    <source>
        <dbReference type="ARBA" id="ARBA00022705"/>
    </source>
</evidence>
<dbReference type="PANTHER" id="PTHR47707:SF1">
    <property type="entry name" value="NUDIX HYDROLASE FAMILY PROTEIN"/>
    <property type="match status" value="1"/>
</dbReference>
<dbReference type="AlphaFoldDB" id="A0A6J7I4Z3"/>
<proteinExistence type="inferred from homology"/>
<dbReference type="Pfam" id="PF00293">
    <property type="entry name" value="NUDIX"/>
    <property type="match status" value="1"/>
</dbReference>